<dbReference type="SUPFAM" id="SSF161098">
    <property type="entry name" value="MetI-like"/>
    <property type="match status" value="1"/>
</dbReference>
<feature type="transmembrane region" description="Helical" evidence="7">
    <location>
        <begin position="263"/>
        <end position="282"/>
    </location>
</feature>
<evidence type="ECO:0000313" key="10">
    <source>
        <dbReference type="Proteomes" id="UP001596378"/>
    </source>
</evidence>
<evidence type="ECO:0000256" key="5">
    <source>
        <dbReference type="ARBA" id="ARBA00022989"/>
    </source>
</evidence>
<gene>
    <name evidence="9" type="ORF">ACFQMJ_09610</name>
</gene>
<evidence type="ECO:0000256" key="2">
    <source>
        <dbReference type="ARBA" id="ARBA00022448"/>
    </source>
</evidence>
<evidence type="ECO:0000256" key="1">
    <source>
        <dbReference type="ARBA" id="ARBA00004651"/>
    </source>
</evidence>
<evidence type="ECO:0000256" key="6">
    <source>
        <dbReference type="ARBA" id="ARBA00023136"/>
    </source>
</evidence>
<dbReference type="InterPro" id="IPR000515">
    <property type="entry name" value="MetI-like"/>
</dbReference>
<accession>A0ABW2F7B9</accession>
<name>A0ABW2F7B9_9BACL</name>
<organism evidence="9 10">
    <name type="scientific">Cohnella cellulosilytica</name>
    <dbReference type="NCBI Taxonomy" id="986710"/>
    <lineage>
        <taxon>Bacteria</taxon>
        <taxon>Bacillati</taxon>
        <taxon>Bacillota</taxon>
        <taxon>Bacilli</taxon>
        <taxon>Bacillales</taxon>
        <taxon>Paenibacillaceae</taxon>
        <taxon>Cohnella</taxon>
    </lineage>
</organism>
<comment type="caution">
    <text evidence="9">The sequence shown here is derived from an EMBL/GenBank/DDBJ whole genome shotgun (WGS) entry which is preliminary data.</text>
</comment>
<proteinExistence type="inferred from homology"/>
<sequence>MSTANLPRSRSDLGFDIINYSLLTVILVIVSYPLLFAVSASFSDPMKVLAGKITLLPQGFRLDAYAKVLEHGQLWRGYLNSIVYTVIGVTVNLIMTTLAAYPLARRDLKGRGPLMLIFVFTMFFSGGLVPTYLVVKSLALDNTMWALILPTAINTYNLIVMRTFFQSTIPGELYEAAHVDGCTNIGMLYRIVLPLSMPILAVMFLFYTVEHWNSYFNAMIYLSDRDKFTLQLVLREILIQSQTAGMMSADAGATERLLQSETIKYAVIIAASLPVFVLYPFVQRFFVQGVMIGAVKG</sequence>
<feature type="transmembrane region" description="Helical" evidence="7">
    <location>
        <begin position="20"/>
        <end position="42"/>
    </location>
</feature>
<feature type="transmembrane region" description="Helical" evidence="7">
    <location>
        <begin position="113"/>
        <end position="133"/>
    </location>
</feature>
<feature type="domain" description="ABC transmembrane type-1" evidence="8">
    <location>
        <begin position="78"/>
        <end position="286"/>
    </location>
</feature>
<keyword evidence="4 7" id="KW-0812">Transmembrane</keyword>
<evidence type="ECO:0000256" key="4">
    <source>
        <dbReference type="ARBA" id="ARBA00022692"/>
    </source>
</evidence>
<keyword evidence="5 7" id="KW-1133">Transmembrane helix</keyword>
<evidence type="ECO:0000313" key="9">
    <source>
        <dbReference type="EMBL" id="MFC7148781.1"/>
    </source>
</evidence>
<evidence type="ECO:0000256" key="3">
    <source>
        <dbReference type="ARBA" id="ARBA00022475"/>
    </source>
</evidence>
<reference evidence="10" key="1">
    <citation type="journal article" date="2019" name="Int. J. Syst. Evol. Microbiol.">
        <title>The Global Catalogue of Microorganisms (GCM) 10K type strain sequencing project: providing services to taxonomists for standard genome sequencing and annotation.</title>
        <authorList>
            <consortium name="The Broad Institute Genomics Platform"/>
            <consortium name="The Broad Institute Genome Sequencing Center for Infectious Disease"/>
            <person name="Wu L."/>
            <person name="Ma J."/>
        </authorList>
    </citation>
    <scope>NUCLEOTIDE SEQUENCE [LARGE SCALE GENOMIC DNA]</scope>
    <source>
        <strain evidence="10">KCTC 12907</strain>
    </source>
</reference>
<dbReference type="Gene3D" id="1.10.3720.10">
    <property type="entry name" value="MetI-like"/>
    <property type="match status" value="1"/>
</dbReference>
<dbReference type="RefSeq" id="WP_378052602.1">
    <property type="nucleotide sequence ID" value="NZ_JBHMDN010000055.1"/>
</dbReference>
<dbReference type="PROSITE" id="PS50928">
    <property type="entry name" value="ABC_TM1"/>
    <property type="match status" value="1"/>
</dbReference>
<dbReference type="EMBL" id="JBHTAI010000005">
    <property type="protein sequence ID" value="MFC7148781.1"/>
    <property type="molecule type" value="Genomic_DNA"/>
</dbReference>
<dbReference type="CDD" id="cd06261">
    <property type="entry name" value="TM_PBP2"/>
    <property type="match status" value="1"/>
</dbReference>
<dbReference type="PANTHER" id="PTHR43744">
    <property type="entry name" value="ABC TRANSPORTER PERMEASE PROTEIN MG189-RELATED-RELATED"/>
    <property type="match status" value="1"/>
</dbReference>
<protein>
    <submittedName>
        <fullName evidence="9">Carbohydrate ABC transporter permease</fullName>
    </submittedName>
</protein>
<comment type="similarity">
    <text evidence="7">Belongs to the binding-protein-dependent transport system permease family.</text>
</comment>
<feature type="transmembrane region" description="Helical" evidence="7">
    <location>
        <begin position="145"/>
        <end position="165"/>
    </location>
</feature>
<feature type="transmembrane region" description="Helical" evidence="7">
    <location>
        <begin position="186"/>
        <end position="209"/>
    </location>
</feature>
<keyword evidence="10" id="KW-1185">Reference proteome</keyword>
<dbReference type="Proteomes" id="UP001596378">
    <property type="component" value="Unassembled WGS sequence"/>
</dbReference>
<evidence type="ECO:0000259" key="8">
    <source>
        <dbReference type="PROSITE" id="PS50928"/>
    </source>
</evidence>
<dbReference type="Pfam" id="PF00528">
    <property type="entry name" value="BPD_transp_1"/>
    <property type="match status" value="1"/>
</dbReference>
<keyword evidence="6 7" id="KW-0472">Membrane</keyword>
<comment type="subcellular location">
    <subcellularLocation>
        <location evidence="1 7">Cell membrane</location>
        <topology evidence="1 7">Multi-pass membrane protein</topology>
    </subcellularLocation>
</comment>
<dbReference type="PANTHER" id="PTHR43744:SF9">
    <property type="entry name" value="POLYGALACTURONAN_RHAMNOGALACTURONAN TRANSPORT SYSTEM PERMEASE PROTEIN YTCP"/>
    <property type="match status" value="1"/>
</dbReference>
<keyword evidence="2 7" id="KW-0813">Transport</keyword>
<keyword evidence="3" id="KW-1003">Cell membrane</keyword>
<feature type="transmembrane region" description="Helical" evidence="7">
    <location>
        <begin position="82"/>
        <end position="101"/>
    </location>
</feature>
<dbReference type="InterPro" id="IPR035906">
    <property type="entry name" value="MetI-like_sf"/>
</dbReference>
<evidence type="ECO:0000256" key="7">
    <source>
        <dbReference type="RuleBase" id="RU363032"/>
    </source>
</evidence>